<dbReference type="CDD" id="cd23331">
    <property type="entry name" value="beta-trefoil_FGF19"/>
    <property type="match status" value="1"/>
</dbReference>
<evidence type="ECO:0000256" key="4">
    <source>
        <dbReference type="ARBA" id="ARBA00023246"/>
    </source>
</evidence>
<reference evidence="7" key="3">
    <citation type="submission" date="2025-09" db="UniProtKB">
        <authorList>
            <consortium name="Ensembl"/>
        </authorList>
    </citation>
    <scope>IDENTIFICATION</scope>
</reference>
<sequence length="454" mass="47278">RPGGGWPGGNTARSSRGGAEAAPPALPEPSGARRLPRSPGSLSQPARTSIPGGAAAWFLTGETGDGQAAAPRLGSGGCPGAPPRLRVAHPRPRVLRGSVQGRAAGPPGPARHGTARHGPSGQPGVAGRGAAGAPTAKLGGADGEGAPSGCPLRHDVTRSIFSGGVPAPANSRYETGSILELDAAESIGLITEAYKRPGGRLRPSYIPPHRQPSRAPGLPPLRAPPVPPAMGPRPAARRAALALLGLAAAAAAAARSLPLPDAGPHVNYGWGEPIRLRHLYTASKHGLFSCFLRIGGDGRVDAAGSQSPHSLLEIRAVAVRTVAIKGVRSSRYLCMDEAGRLHGQLRYSTEDCSFEEEIRPDGYNVYKSKKYGISVSLSSAKQRQQFKGKDFLPLSHFLPMINTVPVESTDFGEYGDYSQAFEPEVYSSPLETDSMDPFGITSKLSPVKSPSFQK</sequence>
<dbReference type="InterPro" id="IPR008996">
    <property type="entry name" value="IL1/FGF"/>
</dbReference>
<keyword evidence="8" id="KW-1185">Reference proteome</keyword>
<feature type="region of interest" description="Disordered" evidence="6">
    <location>
        <begin position="1"/>
        <end position="152"/>
    </location>
</feature>
<keyword evidence="4" id="KW-0497">Mitogen</keyword>
<dbReference type="PRINTS" id="PR00263">
    <property type="entry name" value="HBGFFGF"/>
</dbReference>
<comment type="similarity">
    <text evidence="1 5">Belongs to the heparin-binding growth factors family.</text>
</comment>
<dbReference type="Pfam" id="PF00167">
    <property type="entry name" value="FGF"/>
    <property type="match status" value="1"/>
</dbReference>
<dbReference type="PANTHER" id="PTHR11486">
    <property type="entry name" value="FIBROBLAST GROWTH FACTOR"/>
    <property type="match status" value="1"/>
</dbReference>
<evidence type="ECO:0000256" key="3">
    <source>
        <dbReference type="ARBA" id="ARBA00022782"/>
    </source>
</evidence>
<reference evidence="7" key="1">
    <citation type="submission" date="2018-09" db="EMBL/GenBank/DDBJ databases">
        <title>Common duck and Muscovy duck high density SNP chip.</title>
        <authorList>
            <person name="Vignal A."/>
            <person name="Thebault N."/>
            <person name="Warren W.C."/>
        </authorList>
    </citation>
    <scope>NUCLEOTIDE SEQUENCE [LARGE SCALE GENOMIC DNA]</scope>
</reference>
<evidence type="ECO:0000256" key="6">
    <source>
        <dbReference type="SAM" id="MobiDB-lite"/>
    </source>
</evidence>
<evidence type="ECO:0000313" key="7">
    <source>
        <dbReference type="Ensembl" id="ENSCMMP00000005017.1"/>
    </source>
</evidence>
<name>A0A8C3BIH0_CAIMO</name>
<dbReference type="PROSITE" id="PS00247">
    <property type="entry name" value="HBGF_FGF"/>
    <property type="match status" value="1"/>
</dbReference>
<dbReference type="SMART" id="SM00442">
    <property type="entry name" value="FGF"/>
    <property type="match status" value="1"/>
</dbReference>
<dbReference type="GO" id="GO:0051781">
    <property type="term" value="P:positive regulation of cell division"/>
    <property type="evidence" value="ECO:0007669"/>
    <property type="project" value="UniProtKB-KW"/>
</dbReference>
<dbReference type="Ensembl" id="ENSCMMT00000005576.1">
    <property type="protein sequence ID" value="ENSCMMP00000005017.1"/>
    <property type="gene ID" value="ENSCMMG00000003128.1"/>
</dbReference>
<dbReference type="PRINTS" id="PR00262">
    <property type="entry name" value="IL1HBGF"/>
</dbReference>
<reference evidence="7" key="2">
    <citation type="submission" date="2025-08" db="UniProtKB">
        <authorList>
            <consortium name="Ensembl"/>
        </authorList>
    </citation>
    <scope>IDENTIFICATION</scope>
</reference>
<accession>A0A8C3BIH0</accession>
<dbReference type="GO" id="GO:0008083">
    <property type="term" value="F:growth factor activity"/>
    <property type="evidence" value="ECO:0007669"/>
    <property type="project" value="InterPro"/>
</dbReference>
<dbReference type="AlphaFoldDB" id="A0A8C3BIH0"/>
<evidence type="ECO:0000256" key="1">
    <source>
        <dbReference type="ARBA" id="ARBA00007936"/>
    </source>
</evidence>
<dbReference type="Proteomes" id="UP000694556">
    <property type="component" value="Chromosome 5"/>
</dbReference>
<protein>
    <recommendedName>
        <fullName evidence="5">Fibroblast growth factor</fullName>
        <shortName evidence="5">FGF</shortName>
    </recommendedName>
</protein>
<evidence type="ECO:0000256" key="2">
    <source>
        <dbReference type="ARBA" id="ARBA00022473"/>
    </source>
</evidence>
<organism evidence="7 8">
    <name type="scientific">Cairina moschata</name>
    <name type="common">Muscovy duck</name>
    <dbReference type="NCBI Taxonomy" id="8855"/>
    <lineage>
        <taxon>Eukaryota</taxon>
        <taxon>Metazoa</taxon>
        <taxon>Chordata</taxon>
        <taxon>Craniata</taxon>
        <taxon>Vertebrata</taxon>
        <taxon>Euteleostomi</taxon>
        <taxon>Archelosauria</taxon>
        <taxon>Archosauria</taxon>
        <taxon>Dinosauria</taxon>
        <taxon>Saurischia</taxon>
        <taxon>Theropoda</taxon>
        <taxon>Coelurosauria</taxon>
        <taxon>Aves</taxon>
        <taxon>Neognathae</taxon>
        <taxon>Galloanserae</taxon>
        <taxon>Anseriformes</taxon>
        <taxon>Anatidae</taxon>
        <taxon>Anatinae</taxon>
        <taxon>Cairina</taxon>
    </lineage>
</organism>
<proteinExistence type="inferred from homology"/>
<keyword evidence="2" id="KW-0217">Developmental protein</keyword>
<keyword evidence="3" id="KW-0221">Differentiation</keyword>
<dbReference type="InterPro" id="IPR002209">
    <property type="entry name" value="Fibroblast_GF_fam"/>
</dbReference>
<evidence type="ECO:0000256" key="5">
    <source>
        <dbReference type="RuleBase" id="RU049442"/>
    </source>
</evidence>
<dbReference type="GO" id="GO:0030154">
    <property type="term" value="P:cell differentiation"/>
    <property type="evidence" value="ECO:0007669"/>
    <property type="project" value="UniProtKB-KW"/>
</dbReference>
<dbReference type="SUPFAM" id="SSF50353">
    <property type="entry name" value="Cytokine"/>
    <property type="match status" value="1"/>
</dbReference>
<dbReference type="Gene3D" id="2.80.10.50">
    <property type="match status" value="1"/>
</dbReference>
<evidence type="ECO:0000313" key="8">
    <source>
        <dbReference type="Proteomes" id="UP000694556"/>
    </source>
</evidence>